<dbReference type="SUPFAM" id="SSF52096">
    <property type="entry name" value="ClpP/crotonase"/>
    <property type="match status" value="1"/>
</dbReference>
<dbReference type="Pfam" id="PF00378">
    <property type="entry name" value="ECH_1"/>
    <property type="match status" value="1"/>
</dbReference>
<dbReference type="Proteomes" id="UP000526734">
    <property type="component" value="Unassembled WGS sequence"/>
</dbReference>
<comment type="caution">
    <text evidence="3">The sequence shown here is derived from an EMBL/GenBank/DDBJ whole genome shotgun (WGS) entry which is preliminary data.</text>
</comment>
<evidence type="ECO:0000256" key="2">
    <source>
        <dbReference type="RuleBase" id="RU003707"/>
    </source>
</evidence>
<sequence>MSPFRASVPLTKSWEHFEFTVDDGVATVTFDRPEKLNALTFDVYADLRDLVAELPHRGDVRVLVLTGKGRGFCSGGDVEEIIGELQKMDTAELLEFTRMTGAVVKAMRETPIPIIAAVNGVAAGAGSVLALASDFRLLAESAKFAFLFTKVGLAGADMGSAYLLPRLVGLGRATELLMLGDKLPAARAEAIGLANRVVPDAELAGEAAALARRLADGPALAYSTTKVLLTRELDSDLGSSIELEAITQALLMTAKDHKEFYAAWAAGRSPQWTGR</sequence>
<name>A0A7W3W4T9_9PSEU</name>
<dbReference type="InterPro" id="IPR014748">
    <property type="entry name" value="Enoyl-CoA_hydra_C"/>
</dbReference>
<accession>A0A7W3W4T9</accession>
<gene>
    <name evidence="3" type="ORF">H4281_37015</name>
</gene>
<dbReference type="CDD" id="cd06558">
    <property type="entry name" value="crotonase-like"/>
    <property type="match status" value="1"/>
</dbReference>
<dbReference type="PANTHER" id="PTHR43459">
    <property type="entry name" value="ENOYL-COA HYDRATASE"/>
    <property type="match status" value="1"/>
</dbReference>
<dbReference type="EMBL" id="JACGZW010000015">
    <property type="protein sequence ID" value="MBB1158778.1"/>
    <property type="molecule type" value="Genomic_DNA"/>
</dbReference>
<comment type="similarity">
    <text evidence="1 2">Belongs to the enoyl-CoA hydratase/isomerase family.</text>
</comment>
<dbReference type="Gene3D" id="1.10.12.10">
    <property type="entry name" value="Lyase 2-enoyl-coa Hydratase, Chain A, domain 2"/>
    <property type="match status" value="1"/>
</dbReference>
<proteinExistence type="inferred from homology"/>
<reference evidence="3 4" key="1">
    <citation type="submission" date="2020-08" db="EMBL/GenBank/DDBJ databases">
        <title>Amycolatopsis sp. nov. DR6-1 isolated from Dendrobium heterocarpum.</title>
        <authorList>
            <person name="Tedsree N."/>
            <person name="Kuncharoen N."/>
            <person name="Likhitwitayawuid K."/>
            <person name="Tanasupawat S."/>
        </authorList>
    </citation>
    <scope>NUCLEOTIDE SEQUENCE [LARGE SCALE GENOMIC DNA]</scope>
    <source>
        <strain evidence="3 4">DR6-1</strain>
    </source>
</reference>
<dbReference type="InterPro" id="IPR001753">
    <property type="entry name" value="Enoyl-CoA_hydra/iso"/>
</dbReference>
<dbReference type="GO" id="GO:0003824">
    <property type="term" value="F:catalytic activity"/>
    <property type="evidence" value="ECO:0007669"/>
    <property type="project" value="InterPro"/>
</dbReference>
<dbReference type="PANTHER" id="PTHR43459:SF1">
    <property type="entry name" value="EG:BACN32G11.4 PROTEIN"/>
    <property type="match status" value="1"/>
</dbReference>
<dbReference type="InterPro" id="IPR018376">
    <property type="entry name" value="Enoyl-CoA_hyd/isom_CS"/>
</dbReference>
<evidence type="ECO:0000256" key="1">
    <source>
        <dbReference type="ARBA" id="ARBA00005254"/>
    </source>
</evidence>
<dbReference type="Gene3D" id="3.90.226.10">
    <property type="entry name" value="2-enoyl-CoA Hydratase, Chain A, domain 1"/>
    <property type="match status" value="1"/>
</dbReference>
<keyword evidence="4" id="KW-1185">Reference proteome</keyword>
<dbReference type="AlphaFoldDB" id="A0A7W3W4T9"/>
<dbReference type="PROSITE" id="PS00166">
    <property type="entry name" value="ENOYL_COA_HYDRATASE"/>
    <property type="match status" value="1"/>
</dbReference>
<evidence type="ECO:0000313" key="3">
    <source>
        <dbReference type="EMBL" id="MBB1158778.1"/>
    </source>
</evidence>
<protein>
    <submittedName>
        <fullName evidence="3">Enoyl-CoA hydratase family protein</fullName>
    </submittedName>
</protein>
<dbReference type="RefSeq" id="WP_182895512.1">
    <property type="nucleotide sequence ID" value="NZ_JACGZW010000015.1"/>
</dbReference>
<dbReference type="InterPro" id="IPR029045">
    <property type="entry name" value="ClpP/crotonase-like_dom_sf"/>
</dbReference>
<evidence type="ECO:0000313" key="4">
    <source>
        <dbReference type="Proteomes" id="UP000526734"/>
    </source>
</evidence>
<organism evidence="3 4">
    <name type="scientific">Amycolatopsis dendrobii</name>
    <dbReference type="NCBI Taxonomy" id="2760662"/>
    <lineage>
        <taxon>Bacteria</taxon>
        <taxon>Bacillati</taxon>
        <taxon>Actinomycetota</taxon>
        <taxon>Actinomycetes</taxon>
        <taxon>Pseudonocardiales</taxon>
        <taxon>Pseudonocardiaceae</taxon>
        <taxon>Amycolatopsis</taxon>
    </lineage>
</organism>
<dbReference type="NCBIfam" id="NF006107">
    <property type="entry name" value="PRK08258.1"/>
    <property type="match status" value="1"/>
</dbReference>